<organism evidence="2 3">
    <name type="scientific">Penicillium alfredii</name>
    <dbReference type="NCBI Taxonomy" id="1506179"/>
    <lineage>
        <taxon>Eukaryota</taxon>
        <taxon>Fungi</taxon>
        <taxon>Dikarya</taxon>
        <taxon>Ascomycota</taxon>
        <taxon>Pezizomycotina</taxon>
        <taxon>Eurotiomycetes</taxon>
        <taxon>Eurotiomycetidae</taxon>
        <taxon>Eurotiales</taxon>
        <taxon>Aspergillaceae</taxon>
        <taxon>Penicillium</taxon>
    </lineage>
</organism>
<dbReference type="Proteomes" id="UP001141434">
    <property type="component" value="Unassembled WGS sequence"/>
</dbReference>
<dbReference type="InterPro" id="IPR049381">
    <property type="entry name" value="UbiD-like_C"/>
</dbReference>
<dbReference type="Gene3D" id="3.40.1670.10">
    <property type="entry name" value="UbiD C-terminal domain-like"/>
    <property type="match status" value="1"/>
</dbReference>
<dbReference type="EMBL" id="JAPMSZ010000010">
    <property type="protein sequence ID" value="KAJ5086254.1"/>
    <property type="molecule type" value="Genomic_DNA"/>
</dbReference>
<reference evidence="2" key="1">
    <citation type="submission" date="2022-11" db="EMBL/GenBank/DDBJ databases">
        <authorList>
            <person name="Petersen C."/>
        </authorList>
    </citation>
    <scope>NUCLEOTIDE SEQUENCE</scope>
    <source>
        <strain evidence="2">IBT 34128</strain>
    </source>
</reference>
<dbReference type="SUPFAM" id="SSF143968">
    <property type="entry name" value="UbiD C-terminal domain-like"/>
    <property type="match status" value="1"/>
</dbReference>
<feature type="domain" description="3-octaprenyl-4-hydroxybenzoate carboxy-lyase-like C-terminal" evidence="1">
    <location>
        <begin position="1"/>
        <end position="116"/>
    </location>
</feature>
<dbReference type="GO" id="GO:0033494">
    <property type="term" value="P:ferulate metabolic process"/>
    <property type="evidence" value="ECO:0007669"/>
    <property type="project" value="TreeGrafter"/>
</dbReference>
<dbReference type="GO" id="GO:0016831">
    <property type="term" value="F:carboxy-lyase activity"/>
    <property type="evidence" value="ECO:0007669"/>
    <property type="project" value="InterPro"/>
</dbReference>
<evidence type="ECO:0000259" key="1">
    <source>
        <dbReference type="Pfam" id="PF20696"/>
    </source>
</evidence>
<dbReference type="InterPro" id="IPR002830">
    <property type="entry name" value="UbiD"/>
</dbReference>
<dbReference type="AlphaFoldDB" id="A0A9W9EQX6"/>
<name>A0A9W9EQX6_9EURO</name>
<comment type="caution">
    <text evidence="2">The sequence shown here is derived from an EMBL/GenBank/DDBJ whole genome shotgun (WGS) entry which is preliminary data.</text>
</comment>
<dbReference type="OrthoDB" id="4878259at2759"/>
<dbReference type="PANTHER" id="PTHR30108">
    <property type="entry name" value="3-OCTAPRENYL-4-HYDROXYBENZOATE CARBOXY-LYASE-RELATED"/>
    <property type="match status" value="1"/>
</dbReference>
<sequence>MIGSLAAAEIRKICQQHDLPVTDAFALFESQVTWVELQIDTARLRATKTTPSEFSKQIGDLIFDCKAGYTIHRLVMVGDDIDVYSGKDVVWAFSTRYRPGLDVIFYEDVRGFPLVP</sequence>
<dbReference type="RefSeq" id="XP_056508379.1">
    <property type="nucleotide sequence ID" value="XM_056658086.1"/>
</dbReference>
<proteinExistence type="predicted"/>
<accession>A0A9W9EQX6</accession>
<keyword evidence="3" id="KW-1185">Reference proteome</keyword>
<dbReference type="GO" id="GO:0005737">
    <property type="term" value="C:cytoplasm"/>
    <property type="evidence" value="ECO:0007669"/>
    <property type="project" value="TreeGrafter"/>
</dbReference>
<dbReference type="GeneID" id="81397255"/>
<gene>
    <name evidence="2" type="ORF">NUU61_007561</name>
</gene>
<evidence type="ECO:0000313" key="2">
    <source>
        <dbReference type="EMBL" id="KAJ5086254.1"/>
    </source>
</evidence>
<dbReference type="PANTHER" id="PTHR30108:SF17">
    <property type="entry name" value="FERULIC ACID DECARBOXYLASE 1"/>
    <property type="match status" value="1"/>
</dbReference>
<evidence type="ECO:0000313" key="3">
    <source>
        <dbReference type="Proteomes" id="UP001141434"/>
    </source>
</evidence>
<protein>
    <submittedName>
        <fullName evidence="2">Carboxylyase-like protein</fullName>
    </submittedName>
</protein>
<dbReference type="Pfam" id="PF20696">
    <property type="entry name" value="UbiD_C"/>
    <property type="match status" value="1"/>
</dbReference>
<reference evidence="2" key="2">
    <citation type="journal article" date="2023" name="IMA Fungus">
        <title>Comparative genomic study of the Penicillium genus elucidates a diverse pangenome and 15 lateral gene transfer events.</title>
        <authorList>
            <person name="Petersen C."/>
            <person name="Sorensen T."/>
            <person name="Nielsen M.R."/>
            <person name="Sondergaard T.E."/>
            <person name="Sorensen J.L."/>
            <person name="Fitzpatrick D.A."/>
            <person name="Frisvad J.C."/>
            <person name="Nielsen K.L."/>
        </authorList>
    </citation>
    <scope>NUCLEOTIDE SEQUENCE</scope>
    <source>
        <strain evidence="2">IBT 34128</strain>
    </source>
</reference>
<dbReference type="GO" id="GO:0046281">
    <property type="term" value="P:cinnamic acid catabolic process"/>
    <property type="evidence" value="ECO:0007669"/>
    <property type="project" value="TreeGrafter"/>
</dbReference>